<sequence length="62" mass="6856">DLTPASIRSFTLRQHNQFLANTLVNPKRGKEHLTHLSTAPPFFSSSSPADSRNVPPFSPSDH</sequence>
<dbReference type="Proteomes" id="UP001529510">
    <property type="component" value="Unassembled WGS sequence"/>
</dbReference>
<evidence type="ECO:0000256" key="1">
    <source>
        <dbReference type="SAM" id="MobiDB-lite"/>
    </source>
</evidence>
<keyword evidence="3" id="KW-1185">Reference proteome</keyword>
<comment type="caution">
    <text evidence="2">The sequence shown here is derived from an EMBL/GenBank/DDBJ whole genome shotgun (WGS) entry which is preliminary data.</text>
</comment>
<feature type="non-terminal residue" evidence="2">
    <location>
        <position position="1"/>
    </location>
</feature>
<dbReference type="AlphaFoldDB" id="A0ABD0MTD8"/>
<name>A0ABD0MTD8_CIRMR</name>
<proteinExistence type="predicted"/>
<organism evidence="2 3">
    <name type="scientific">Cirrhinus mrigala</name>
    <name type="common">Mrigala</name>
    <dbReference type="NCBI Taxonomy" id="683832"/>
    <lineage>
        <taxon>Eukaryota</taxon>
        <taxon>Metazoa</taxon>
        <taxon>Chordata</taxon>
        <taxon>Craniata</taxon>
        <taxon>Vertebrata</taxon>
        <taxon>Euteleostomi</taxon>
        <taxon>Actinopterygii</taxon>
        <taxon>Neopterygii</taxon>
        <taxon>Teleostei</taxon>
        <taxon>Ostariophysi</taxon>
        <taxon>Cypriniformes</taxon>
        <taxon>Cyprinidae</taxon>
        <taxon>Labeoninae</taxon>
        <taxon>Labeonini</taxon>
        <taxon>Cirrhinus</taxon>
    </lineage>
</organism>
<accession>A0ABD0MTD8</accession>
<feature type="non-terminal residue" evidence="2">
    <location>
        <position position="62"/>
    </location>
</feature>
<dbReference type="EMBL" id="JAMKFB020000189">
    <property type="protein sequence ID" value="KAL0152289.1"/>
    <property type="molecule type" value="Genomic_DNA"/>
</dbReference>
<reference evidence="2 3" key="1">
    <citation type="submission" date="2024-05" db="EMBL/GenBank/DDBJ databases">
        <title>Genome sequencing and assembly of Indian major carp, Cirrhinus mrigala (Hamilton, 1822).</title>
        <authorList>
            <person name="Mohindra V."/>
            <person name="Chowdhury L.M."/>
            <person name="Lal K."/>
            <person name="Jena J.K."/>
        </authorList>
    </citation>
    <scope>NUCLEOTIDE SEQUENCE [LARGE SCALE GENOMIC DNA]</scope>
    <source>
        <strain evidence="2">CM1030</strain>
        <tissue evidence="2">Blood</tissue>
    </source>
</reference>
<gene>
    <name evidence="2" type="ORF">M9458_052012</name>
</gene>
<feature type="region of interest" description="Disordered" evidence="1">
    <location>
        <begin position="30"/>
        <end position="62"/>
    </location>
</feature>
<protein>
    <submittedName>
        <fullName evidence="2">Uncharacterized protein</fullName>
    </submittedName>
</protein>
<evidence type="ECO:0000313" key="2">
    <source>
        <dbReference type="EMBL" id="KAL0152289.1"/>
    </source>
</evidence>
<evidence type="ECO:0000313" key="3">
    <source>
        <dbReference type="Proteomes" id="UP001529510"/>
    </source>
</evidence>
<feature type="compositionally biased region" description="Low complexity" evidence="1">
    <location>
        <begin position="37"/>
        <end position="51"/>
    </location>
</feature>